<comment type="caution">
    <text evidence="1">The sequence shown here is derived from an EMBL/GenBank/DDBJ whole genome shotgun (WGS) entry which is preliminary data.</text>
</comment>
<evidence type="ECO:0000313" key="1">
    <source>
        <dbReference type="EMBL" id="KGA20394.1"/>
    </source>
</evidence>
<proteinExistence type="predicted"/>
<reference evidence="1" key="1">
    <citation type="submission" date="2014-05" db="EMBL/GenBank/DDBJ databases">
        <title>Key roles for freshwater Actinobacteria revealed by deep metagenomic sequencing.</title>
        <authorList>
            <person name="Ghai R."/>
            <person name="Mizuno C.M."/>
            <person name="Picazo A."/>
            <person name="Camacho A."/>
            <person name="Rodriguez-Valera F."/>
        </authorList>
    </citation>
    <scope>NUCLEOTIDE SEQUENCE</scope>
</reference>
<sequence>MIGSLNPNRLMATITPKTAPQNNERAIEVLTRRKVGATFVHNPSDTGLPFKAVPRLKSPENIDFITSPYHPRNLSGMDSFNLNLRVAFKSRYSTLGARDNRISANGSPKLAAKA</sequence>
<protein>
    <submittedName>
        <fullName evidence="1">Uncharacterized protein</fullName>
    </submittedName>
</protein>
<name>A0A094QDW1_9ZZZZ</name>
<organism evidence="1">
    <name type="scientific">freshwater metagenome</name>
    <dbReference type="NCBI Taxonomy" id="449393"/>
    <lineage>
        <taxon>unclassified sequences</taxon>
        <taxon>metagenomes</taxon>
        <taxon>ecological metagenomes</taxon>
    </lineage>
</organism>
<dbReference type="AlphaFoldDB" id="A0A094QDW1"/>
<accession>A0A094QDW1</accession>
<dbReference type="EMBL" id="JNSK01000003">
    <property type="protein sequence ID" value="KGA20394.1"/>
    <property type="molecule type" value="Genomic_DNA"/>
</dbReference>
<gene>
    <name evidence="1" type="ORF">GM50_1555</name>
</gene>